<organism evidence="2 3">
    <name type="scientific">Cryptotermes secundus</name>
    <dbReference type="NCBI Taxonomy" id="105785"/>
    <lineage>
        <taxon>Eukaryota</taxon>
        <taxon>Metazoa</taxon>
        <taxon>Ecdysozoa</taxon>
        <taxon>Arthropoda</taxon>
        <taxon>Hexapoda</taxon>
        <taxon>Insecta</taxon>
        <taxon>Pterygota</taxon>
        <taxon>Neoptera</taxon>
        <taxon>Polyneoptera</taxon>
        <taxon>Dictyoptera</taxon>
        <taxon>Blattodea</taxon>
        <taxon>Blattoidea</taxon>
        <taxon>Termitoidae</taxon>
        <taxon>Kalotermitidae</taxon>
        <taxon>Cryptotermitinae</taxon>
        <taxon>Cryptotermes</taxon>
    </lineage>
</organism>
<evidence type="ECO:0008006" key="4">
    <source>
        <dbReference type="Google" id="ProtNLM"/>
    </source>
</evidence>
<comment type="caution">
    <text evidence="2">The sequence shown here is derived from an EMBL/GenBank/DDBJ whole genome shotgun (WGS) entry which is preliminary data.</text>
</comment>
<feature type="non-terminal residue" evidence="2">
    <location>
        <position position="685"/>
    </location>
</feature>
<dbReference type="EMBL" id="NEVH01013556">
    <property type="protein sequence ID" value="PNF28707.1"/>
    <property type="molecule type" value="Genomic_DNA"/>
</dbReference>
<keyword evidence="1" id="KW-1133">Transmembrane helix</keyword>
<evidence type="ECO:0000256" key="1">
    <source>
        <dbReference type="SAM" id="Phobius"/>
    </source>
</evidence>
<evidence type="ECO:0000313" key="3">
    <source>
        <dbReference type="Proteomes" id="UP000235965"/>
    </source>
</evidence>
<keyword evidence="1" id="KW-0812">Transmembrane</keyword>
<dbReference type="CDD" id="cd16021">
    <property type="entry name" value="ALP_like"/>
    <property type="match status" value="1"/>
</dbReference>
<dbReference type="AlphaFoldDB" id="A0A2J7QJF3"/>
<reference evidence="2 3" key="1">
    <citation type="submission" date="2017-12" db="EMBL/GenBank/DDBJ databases">
        <title>Hemimetabolous genomes reveal molecular basis of termite eusociality.</title>
        <authorList>
            <person name="Harrison M.C."/>
            <person name="Jongepier E."/>
            <person name="Robertson H.M."/>
            <person name="Arning N."/>
            <person name="Bitard-Feildel T."/>
            <person name="Chao H."/>
            <person name="Childers C.P."/>
            <person name="Dinh H."/>
            <person name="Doddapaneni H."/>
            <person name="Dugan S."/>
            <person name="Gowin J."/>
            <person name="Greiner C."/>
            <person name="Han Y."/>
            <person name="Hu H."/>
            <person name="Hughes D.S.T."/>
            <person name="Huylmans A.-K."/>
            <person name="Kemena C."/>
            <person name="Kremer L.P.M."/>
            <person name="Lee S.L."/>
            <person name="Lopez-Ezquerra A."/>
            <person name="Mallet L."/>
            <person name="Monroy-Kuhn J.M."/>
            <person name="Moser A."/>
            <person name="Murali S.C."/>
            <person name="Muzny D.M."/>
            <person name="Otani S."/>
            <person name="Piulachs M.-D."/>
            <person name="Poelchau M."/>
            <person name="Qu J."/>
            <person name="Schaub F."/>
            <person name="Wada-Katsumata A."/>
            <person name="Worley K.C."/>
            <person name="Xie Q."/>
            <person name="Ylla G."/>
            <person name="Poulsen M."/>
            <person name="Gibbs R.A."/>
            <person name="Schal C."/>
            <person name="Richards S."/>
            <person name="Belles X."/>
            <person name="Korb J."/>
            <person name="Bornberg-Bauer E."/>
        </authorList>
    </citation>
    <scope>NUCLEOTIDE SEQUENCE [LARGE SCALE GENOMIC DNA]</scope>
    <source>
        <tissue evidence="2">Whole body</tissue>
    </source>
</reference>
<name>A0A2J7QJF3_9NEOP</name>
<dbReference type="Proteomes" id="UP000235965">
    <property type="component" value="Unassembled WGS sequence"/>
</dbReference>
<dbReference type="InterPro" id="IPR004245">
    <property type="entry name" value="DUF229"/>
</dbReference>
<keyword evidence="3" id="KW-1185">Reference proteome</keyword>
<feature type="transmembrane region" description="Helical" evidence="1">
    <location>
        <begin position="12"/>
        <end position="32"/>
    </location>
</feature>
<dbReference type="Gene3D" id="3.40.720.10">
    <property type="entry name" value="Alkaline Phosphatase, subunit A"/>
    <property type="match status" value="1"/>
</dbReference>
<dbReference type="PANTHER" id="PTHR10974">
    <property type="entry name" value="FI08016P-RELATED"/>
    <property type="match status" value="1"/>
</dbReference>
<dbReference type="FunFam" id="3.40.720.10:FF:000017">
    <property type="entry name" value="Predicted protein"/>
    <property type="match status" value="1"/>
</dbReference>
<protein>
    <recommendedName>
        <fullName evidence="4">DUF229 domain-containing protein</fullName>
    </recommendedName>
</protein>
<dbReference type="PANTHER" id="PTHR10974:SF9">
    <property type="entry name" value="DUF229 DOMAIN CONTAINING PROTEIN-RELATED"/>
    <property type="match status" value="1"/>
</dbReference>
<dbReference type="GO" id="GO:0005615">
    <property type="term" value="C:extracellular space"/>
    <property type="evidence" value="ECO:0007669"/>
    <property type="project" value="TreeGrafter"/>
</dbReference>
<evidence type="ECO:0000313" key="2">
    <source>
        <dbReference type="EMBL" id="PNF28707.1"/>
    </source>
</evidence>
<gene>
    <name evidence="2" type="ORF">B7P43_G07863</name>
</gene>
<sequence length="685" mass="77968">MLGLGSQTKPCLRVVAIIACVTLVSMFYLLGFGQPIQLLHPPVQPIFSSGELEKTDASIPFKRGYLVWSPSCKIPDMDPHHVSIRKLLKSVESIVCSKFGPLTYISTPTAALAENNWSTPYILRIDSAMAHYYVPNKQNYSCCYADVTRAAIDMKDNRTVDSKYNISKCVTFEEEVTLQPESEFTLVRCSTKKDGSKGNEVYSNMHATVPMKPHVVTKLTAKQTLHKNNSEHRHRLSVLFIGLDSISRLNLIRTMPKTVSHLHRTGWFELRGYNKVGDNTFPNLMAILTGLTLDQVKKTCWPNKESELDDCPYIWCDFSNQGYVTAFGEDITKVSTFNYQKTGFINPPTDYYLRPYMLAAEKKLQSKTRDQLDICLGPTSTTEHLLRYATDFATTFREALYFALLWINNLGHNNHNTPAAMDFRFMQFFNELAEIGTLNNTLVIFLSDHGMRFGKIRETVIGWLEERLPFFYIWIPLWFRQKYPEVAKNIVINRDRLTSPYDVHVTLKDILGRNQDSDTGENSENAKNAISMNGSAGCPKCMSLFEKVSYNRTCDDAGITPHWCTCNHYQTLSTTGDTVLAAANFVLSEIQARLRKAVTRIDKFKKCADLRLNRLVNVRGRTHDSEHKDYVVLIETVPGSALFEATVRESTKNNDRFQILGTVSRINAYWSQSSCINDLILKMYC</sequence>
<keyword evidence="1" id="KW-0472">Membrane</keyword>
<dbReference type="OrthoDB" id="413313at2759"/>
<dbReference type="SUPFAM" id="SSF53649">
    <property type="entry name" value="Alkaline phosphatase-like"/>
    <property type="match status" value="1"/>
</dbReference>
<accession>A0A2J7QJF3</accession>
<proteinExistence type="predicted"/>
<dbReference type="InterPro" id="IPR017850">
    <property type="entry name" value="Alkaline_phosphatase_core_sf"/>
</dbReference>
<dbReference type="Pfam" id="PF02995">
    <property type="entry name" value="DUF229"/>
    <property type="match status" value="1"/>
</dbReference>